<feature type="transmembrane region" description="Helical" evidence="1">
    <location>
        <begin position="231"/>
        <end position="247"/>
    </location>
</feature>
<dbReference type="Pfam" id="PF03613">
    <property type="entry name" value="EIID-AGA"/>
    <property type="match status" value="1"/>
</dbReference>
<keyword evidence="1" id="KW-1133">Transmembrane helix</keyword>
<reference evidence="2" key="1">
    <citation type="journal article" date="2015" name="Front. Microbiol.">
        <title>The vaginal isolate Lactobacillus paracasei LPC-S01 (DSM 26760) is suitable for oral administration.</title>
        <authorList>
            <person name="Balzaretti S."/>
            <person name="Taverniti V."/>
            <person name="Rondini G."/>
            <person name="Marcolegio G."/>
            <person name="Minuzzo M."/>
            <person name="Remagni M.C."/>
            <person name="Fiore W."/>
            <person name="Arioli S."/>
            <person name="Guglielmetti S."/>
        </authorList>
    </citation>
    <scope>NUCLEOTIDE SEQUENCE</scope>
    <source>
        <strain evidence="2">LPC-S01</strain>
    </source>
</reference>
<proteinExistence type="predicted"/>
<evidence type="ECO:0000313" key="4">
    <source>
        <dbReference type="Proteomes" id="UP000237433"/>
    </source>
</evidence>
<dbReference type="EMBL" id="LN846901">
    <property type="protein sequence ID" value="CRL16937.1"/>
    <property type="molecule type" value="Genomic_DNA"/>
</dbReference>
<keyword evidence="1" id="KW-0472">Membrane</keyword>
<gene>
    <name evidence="3" type="ORF">ACX51_14340</name>
</gene>
<keyword evidence="1" id="KW-0812">Transmembrane</keyword>
<feature type="transmembrane region" description="Helical" evidence="1">
    <location>
        <begin position="147"/>
        <end position="169"/>
    </location>
</feature>
<feature type="transmembrane region" description="Helical" evidence="1">
    <location>
        <begin position="121"/>
        <end position="140"/>
    </location>
</feature>
<evidence type="ECO:0000256" key="1">
    <source>
        <dbReference type="SAM" id="Phobius"/>
    </source>
</evidence>
<dbReference type="GO" id="GO:0005886">
    <property type="term" value="C:plasma membrane"/>
    <property type="evidence" value="ECO:0007669"/>
    <property type="project" value="TreeGrafter"/>
</dbReference>
<protein>
    <submittedName>
        <fullName evidence="3">PTS fructose transporter subunit IID</fullName>
    </submittedName>
    <submittedName>
        <fullName evidence="2">PTS system mannose-specific IID component</fullName>
    </submittedName>
</protein>
<feature type="transmembrane region" description="Helical" evidence="1">
    <location>
        <begin position="189"/>
        <end position="210"/>
    </location>
</feature>
<dbReference type="Proteomes" id="UP000237433">
    <property type="component" value="Unassembled WGS sequence"/>
</dbReference>
<evidence type="ECO:0000313" key="2">
    <source>
        <dbReference type="EMBL" id="CRL16937.1"/>
    </source>
</evidence>
<name>A0A0K1MQH4_LACPA</name>
<organism evidence="2">
    <name type="scientific">Lacticaseibacillus paracasei</name>
    <name type="common">Lactobacillus paracasei</name>
    <dbReference type="NCBI Taxonomy" id="1597"/>
    <lineage>
        <taxon>Bacteria</taxon>
        <taxon>Bacillati</taxon>
        <taxon>Bacillota</taxon>
        <taxon>Bacilli</taxon>
        <taxon>Lactobacillales</taxon>
        <taxon>Lactobacillaceae</taxon>
        <taxon>Lacticaseibacillus</taxon>
    </lineage>
</organism>
<sequence>MMNSSEISHFKHQTLTKEDLRRVNLRYMFGGQLGWNYERMMNVAYVHAILPAMIKMYGDDSDVLRDMLQMEMQFYNTSPFLSAIITGMDLSLQNESGTKSKEAVAAIKTGLMGPFAAVGDSLFGAVIPTILGSLAAYMGMKGNPIGVIIWLLCAVVILGLRYFELPLAYREGKKLVSNVGNLLNNLTDAATLLGVFVIGGLIPTVVNVIVPFKLTIGKKSLAIQADMLDQILPALVPIALVALAYWLLGRKKMNSTRVIWVFLIGSIVLYSLKLLAVG</sequence>
<evidence type="ECO:0000313" key="3">
    <source>
        <dbReference type="EMBL" id="POE39382.1"/>
    </source>
</evidence>
<feature type="transmembrane region" description="Helical" evidence="1">
    <location>
        <begin position="259"/>
        <end position="277"/>
    </location>
</feature>
<dbReference type="AlphaFoldDB" id="A0A0K1MQH4"/>
<dbReference type="PANTHER" id="PTHR32502">
    <property type="entry name" value="N-ACETYLGALACTOSAMINE PERMEASE II COMPONENT-RELATED"/>
    <property type="match status" value="1"/>
</dbReference>
<dbReference type="PANTHER" id="PTHR32502:SF26">
    <property type="entry name" value="PHOSPHOTRANSFERASE SYSTEM SUGAR-SPECIFIC EIID COMPONENT"/>
    <property type="match status" value="1"/>
</dbReference>
<dbReference type="EMBL" id="LGIY01000036">
    <property type="protein sequence ID" value="POE39382.1"/>
    <property type="molecule type" value="Genomic_DNA"/>
</dbReference>
<dbReference type="PATRIC" id="fig|1597.20.peg.384"/>
<dbReference type="RefSeq" id="WP_003586703.1">
    <property type="nucleotide sequence ID" value="NZ_AFYO01000012.1"/>
</dbReference>
<reference evidence="3 4" key="2">
    <citation type="journal article" date="2015" name="J. Am. Soc. Brew. Chem.">
        <title>Dissolved carbon dioxide selects for lactic acid bacteria able to grow in and spoil packaged beer.</title>
        <authorList>
            <person name="Bergsveinson J."/>
            <person name="Redekop A."/>
            <person name="Zoerb S."/>
            <person name="Ziola B."/>
        </authorList>
    </citation>
    <scope>NUCLEOTIDE SEQUENCE [LARGE SCALE GENOMIC DNA]</scope>
    <source>
        <strain evidence="3 4">CCC B1205</strain>
    </source>
</reference>
<dbReference type="InterPro" id="IPR050303">
    <property type="entry name" value="GatZ_KbaZ_carbometab"/>
</dbReference>
<dbReference type="PROSITE" id="PS51108">
    <property type="entry name" value="PTS_EIID"/>
    <property type="match status" value="1"/>
</dbReference>
<dbReference type="GO" id="GO:0009401">
    <property type="term" value="P:phosphoenolpyruvate-dependent sugar phosphotransferase system"/>
    <property type="evidence" value="ECO:0007669"/>
    <property type="project" value="InterPro"/>
</dbReference>
<accession>A0A0K1MQH4</accession>
<dbReference type="InterPro" id="IPR004704">
    <property type="entry name" value="PTS_IID_man"/>
</dbReference>